<feature type="transmembrane region" description="Helical" evidence="5">
    <location>
        <begin position="183"/>
        <end position="201"/>
    </location>
</feature>
<dbReference type="InterPro" id="IPR013525">
    <property type="entry name" value="ABC2_TM"/>
</dbReference>
<evidence type="ECO:0000256" key="3">
    <source>
        <dbReference type="ARBA" id="ARBA00022989"/>
    </source>
</evidence>
<keyword evidence="3 5" id="KW-1133">Transmembrane helix</keyword>
<sequence length="294" mass="32459">MLKKLIYRNSSLYFRDRTSVFFSLLSVLIVIALYILFLAKMQVDSVNQQTNGMLKGDDLSYLINSWILAGLLSITTVTSTLGALGTMVNDRANRIVMDFKSSPLSAMTYPISCVITSFAVGAIISVISFVVYGAYIYFGTGYLFGIGMILKCLGLICLSAMMNAAFMGFLVSFFSTNSAYSSASLIIGTVIGFINGLYVPMGALPETIQSVLKCLPFGHVASLFRRVLMQESIDLCFKNAPVSVRESYTHDFGVVLDWNGNEISSYISITFILIVSLVSLVLFFINFRRKKQEI</sequence>
<proteinExistence type="predicted"/>
<reference evidence="7" key="1">
    <citation type="submission" date="2009-07" db="EMBL/GenBank/DDBJ databases">
        <authorList>
            <consortium name="US DOE Joint Genome Institute (JGI-PGF)"/>
            <person name="Lucas S."/>
            <person name="Copeland A."/>
            <person name="Lapidus A."/>
            <person name="Glavina del Rio T."/>
            <person name="Tice H."/>
            <person name="Bruce D."/>
            <person name="Goodwin L."/>
            <person name="Pitluck S."/>
            <person name="Larimer F."/>
            <person name="Land M.L."/>
            <person name="Mouttaki H."/>
            <person name="He Z."/>
            <person name="Zhou J."/>
            <person name="Hemme C.L."/>
        </authorList>
    </citation>
    <scope>NUCLEOTIDE SEQUENCE</scope>
    <source>
        <strain evidence="7">DSM 2782</strain>
    </source>
</reference>
<keyword evidence="4 5" id="KW-0472">Membrane</keyword>
<dbReference type="OrthoDB" id="162334at2"/>
<comment type="caution">
    <text evidence="7">The sequence shown here is derived from an EMBL/GenBank/DDBJ whole genome shotgun (WGS) entry which is preliminary data.</text>
</comment>
<feature type="transmembrane region" description="Helical" evidence="5">
    <location>
        <begin position="263"/>
        <end position="285"/>
    </location>
</feature>
<dbReference type="GO" id="GO:0140359">
    <property type="term" value="F:ABC-type transporter activity"/>
    <property type="evidence" value="ECO:0007669"/>
    <property type="project" value="InterPro"/>
</dbReference>
<evidence type="ECO:0000256" key="2">
    <source>
        <dbReference type="ARBA" id="ARBA00022692"/>
    </source>
</evidence>
<feature type="transmembrane region" description="Helical" evidence="5">
    <location>
        <begin position="144"/>
        <end position="171"/>
    </location>
</feature>
<feature type="transmembrane region" description="Helical" evidence="5">
    <location>
        <begin position="59"/>
        <end position="88"/>
    </location>
</feature>
<dbReference type="EMBL" id="ACXX02000001">
    <property type="protein sequence ID" value="EGD49643.1"/>
    <property type="molecule type" value="Genomic_DNA"/>
</dbReference>
<reference evidence="7" key="2">
    <citation type="submission" date="2011-01" db="EMBL/GenBank/DDBJ databases">
        <title>The Non-contiguous Finished genome of Clostridium papyrosolvens.</title>
        <authorList>
            <person name="Lucas S."/>
            <person name="Copeland A."/>
            <person name="Lapidus A."/>
            <person name="Cheng J.-F."/>
            <person name="Goodwin L."/>
            <person name="Pitluck S."/>
            <person name="Misra M."/>
            <person name="Chertkov O."/>
            <person name="Detter J.C."/>
            <person name="Han C."/>
            <person name="Tapia R."/>
            <person name="Land M."/>
            <person name="Hauser L."/>
            <person name="Kyrpides N."/>
            <person name="Ivanova N."/>
            <person name="Pagani I."/>
            <person name="Mouttaki H."/>
            <person name="He Z."/>
            <person name="Zhou J."/>
            <person name="Hemme C.L."/>
            <person name="Woyke T."/>
        </authorList>
    </citation>
    <scope>NUCLEOTIDE SEQUENCE [LARGE SCALE GENOMIC DNA]</scope>
    <source>
        <strain evidence="7">DSM 2782</strain>
    </source>
</reference>
<dbReference type="eggNOG" id="COG0842">
    <property type="taxonomic scope" value="Bacteria"/>
</dbReference>
<dbReference type="GO" id="GO:0016020">
    <property type="term" value="C:membrane"/>
    <property type="evidence" value="ECO:0007669"/>
    <property type="project" value="UniProtKB-SubCell"/>
</dbReference>
<dbReference type="InterPro" id="IPR051784">
    <property type="entry name" value="Nod_factor_ABC_transporter"/>
</dbReference>
<dbReference type="PANTHER" id="PTHR43229">
    <property type="entry name" value="NODULATION PROTEIN J"/>
    <property type="match status" value="1"/>
</dbReference>
<evidence type="ECO:0000313" key="8">
    <source>
        <dbReference type="Proteomes" id="UP000003860"/>
    </source>
</evidence>
<evidence type="ECO:0000256" key="5">
    <source>
        <dbReference type="SAM" id="Phobius"/>
    </source>
</evidence>
<dbReference type="AlphaFoldDB" id="F1T845"/>
<organism evidence="7 8">
    <name type="scientific">Ruminiclostridium papyrosolvens DSM 2782</name>
    <dbReference type="NCBI Taxonomy" id="588581"/>
    <lineage>
        <taxon>Bacteria</taxon>
        <taxon>Bacillati</taxon>
        <taxon>Bacillota</taxon>
        <taxon>Clostridia</taxon>
        <taxon>Eubacteriales</taxon>
        <taxon>Oscillospiraceae</taxon>
        <taxon>Ruminiclostridium</taxon>
    </lineage>
</organism>
<feature type="transmembrane region" description="Helical" evidence="5">
    <location>
        <begin position="109"/>
        <end position="138"/>
    </location>
</feature>
<dbReference type="RefSeq" id="WP_004616512.1">
    <property type="nucleotide sequence ID" value="NZ_ACXX02000001.1"/>
</dbReference>
<keyword evidence="8" id="KW-1185">Reference proteome</keyword>
<dbReference type="Pfam" id="PF12698">
    <property type="entry name" value="ABC2_membrane_3"/>
    <property type="match status" value="1"/>
</dbReference>
<evidence type="ECO:0000256" key="1">
    <source>
        <dbReference type="ARBA" id="ARBA00004141"/>
    </source>
</evidence>
<protein>
    <submittedName>
        <fullName evidence="7">ABC-2 type transporter</fullName>
    </submittedName>
</protein>
<dbReference type="Proteomes" id="UP000003860">
    <property type="component" value="Unassembled WGS sequence"/>
</dbReference>
<evidence type="ECO:0000256" key="4">
    <source>
        <dbReference type="ARBA" id="ARBA00023136"/>
    </source>
</evidence>
<gene>
    <name evidence="7" type="ORF">Cpap_4085</name>
</gene>
<evidence type="ECO:0000313" key="7">
    <source>
        <dbReference type="EMBL" id="EGD49643.1"/>
    </source>
</evidence>
<dbReference type="STRING" id="588581.Cpap_4085"/>
<feature type="domain" description="ABC-2 type transporter transmembrane" evidence="6">
    <location>
        <begin position="61"/>
        <end position="284"/>
    </location>
</feature>
<name>F1T845_9FIRM</name>
<accession>F1T845</accession>
<keyword evidence="2 5" id="KW-0812">Transmembrane</keyword>
<evidence type="ECO:0000259" key="6">
    <source>
        <dbReference type="Pfam" id="PF12698"/>
    </source>
</evidence>
<dbReference type="PANTHER" id="PTHR43229:SF2">
    <property type="entry name" value="NODULATION PROTEIN J"/>
    <property type="match status" value="1"/>
</dbReference>
<comment type="subcellular location">
    <subcellularLocation>
        <location evidence="1">Membrane</location>
        <topology evidence="1">Multi-pass membrane protein</topology>
    </subcellularLocation>
</comment>
<feature type="transmembrane region" description="Helical" evidence="5">
    <location>
        <begin position="20"/>
        <end position="39"/>
    </location>
</feature>